<dbReference type="InterPro" id="IPR050765">
    <property type="entry name" value="Riboflavin_Biosynth_HTPR"/>
</dbReference>
<evidence type="ECO:0000313" key="15">
    <source>
        <dbReference type="EMBL" id="KAJ7751216.1"/>
    </source>
</evidence>
<evidence type="ECO:0000256" key="3">
    <source>
        <dbReference type="ARBA" id="ARBA00009723"/>
    </source>
</evidence>
<dbReference type="AlphaFoldDB" id="A0AAD7IV85"/>
<feature type="compositionally biased region" description="Pro residues" evidence="13">
    <location>
        <begin position="85"/>
        <end position="96"/>
    </location>
</feature>
<evidence type="ECO:0000256" key="2">
    <source>
        <dbReference type="ARBA" id="ARBA00005104"/>
    </source>
</evidence>
<proteinExistence type="inferred from homology"/>
<dbReference type="InterPro" id="IPR002734">
    <property type="entry name" value="RibDG_C"/>
</dbReference>
<sequence length="258" mass="27598">MPPPPFLTALLEPYAAPPPPTRPHVTLTFAQSLDGKIGGLHSTPLPLSGAESMQMTHWLRTLHEGILVGGATARGDDPQLNTRHLPPPARDAPPHPAPRPIVLDSTLLLSPSCKLLRNFNAGTGRRPWIVGVGPPQCDAEWEKRRTALEGAGARVLLLDLSDTEREATRTPALLALLRAQGVRTLMVEGGARVIRSFLSAPCNVDTILITTAPVLVGPGVDWADGVGKLDAWRVVETRLVGRDSVVALVARPEEEDAT</sequence>
<dbReference type="GO" id="GO:0009231">
    <property type="term" value="P:riboflavin biosynthetic process"/>
    <property type="evidence" value="ECO:0007669"/>
    <property type="project" value="UniProtKB-KW"/>
</dbReference>
<comment type="pathway">
    <text evidence="2">Cofactor biosynthesis; riboflavin biosynthesis.</text>
</comment>
<dbReference type="PANTHER" id="PTHR38011">
    <property type="entry name" value="DIHYDROFOLATE REDUCTASE FAMILY PROTEIN (AFU_ORTHOLOGUE AFUA_8G06820)"/>
    <property type="match status" value="1"/>
</dbReference>
<dbReference type="SUPFAM" id="SSF53597">
    <property type="entry name" value="Dihydrofolate reductase-like"/>
    <property type="match status" value="1"/>
</dbReference>
<dbReference type="Proteomes" id="UP001215280">
    <property type="component" value="Unassembled WGS sequence"/>
</dbReference>
<dbReference type="Gene3D" id="3.40.430.10">
    <property type="entry name" value="Dihydrofolate Reductase, subunit A"/>
    <property type="match status" value="1"/>
</dbReference>
<comment type="function">
    <text evidence="1">Catalyzes an early step in riboflavin biosynthesis, the NADPH-dependent reduction of the ribose side chain of 2,5-diamino-6-ribosylamino-4(3H)-pyrimidinone 5'-phosphate, yielding 2,5-diamino-6-ribitylamino-4(3H)-pyrimidinone 5'-phosphate.</text>
</comment>
<evidence type="ECO:0000259" key="14">
    <source>
        <dbReference type="Pfam" id="PF01872"/>
    </source>
</evidence>
<keyword evidence="16" id="KW-1185">Reference proteome</keyword>
<accession>A0AAD7IV85</accession>
<evidence type="ECO:0000256" key="10">
    <source>
        <dbReference type="ARBA" id="ARBA00031630"/>
    </source>
</evidence>
<keyword evidence="7" id="KW-0521">NADP</keyword>
<comment type="catalytic activity">
    <reaction evidence="11">
        <text>2,5-diamino-6-(1-D-ribitylamino)pyrimidin-4(3H)-one 5'-phosphate + NAD(+) = 2,5-diamino-6-(1-D-ribosylamino)pyrimidin-4(3H)-one 5'-phosphate + NADH + H(+)</text>
        <dbReference type="Rhea" id="RHEA:27274"/>
        <dbReference type="ChEBI" id="CHEBI:15378"/>
        <dbReference type="ChEBI" id="CHEBI:57540"/>
        <dbReference type="ChEBI" id="CHEBI:57945"/>
        <dbReference type="ChEBI" id="CHEBI:58890"/>
        <dbReference type="ChEBI" id="CHEBI:59545"/>
        <dbReference type="EC" id="1.1.1.302"/>
    </reaction>
</comment>
<feature type="region of interest" description="Disordered" evidence="13">
    <location>
        <begin position="70"/>
        <end position="96"/>
    </location>
</feature>
<feature type="domain" description="Bacterial bifunctional deaminase-reductase C-terminal" evidence="14">
    <location>
        <begin position="23"/>
        <end position="245"/>
    </location>
</feature>
<comment type="catalytic activity">
    <reaction evidence="12">
        <text>2,5-diamino-6-(1-D-ribitylamino)pyrimidin-4(3H)-one 5'-phosphate + NADP(+) = 2,5-diamino-6-(1-D-ribosylamino)pyrimidin-4(3H)-one 5'-phosphate + NADPH + H(+)</text>
        <dbReference type="Rhea" id="RHEA:27278"/>
        <dbReference type="ChEBI" id="CHEBI:15378"/>
        <dbReference type="ChEBI" id="CHEBI:57783"/>
        <dbReference type="ChEBI" id="CHEBI:58349"/>
        <dbReference type="ChEBI" id="CHEBI:58890"/>
        <dbReference type="ChEBI" id="CHEBI:59545"/>
        <dbReference type="EC" id="1.1.1.302"/>
    </reaction>
</comment>
<evidence type="ECO:0000313" key="16">
    <source>
        <dbReference type="Proteomes" id="UP001215280"/>
    </source>
</evidence>
<evidence type="ECO:0000256" key="8">
    <source>
        <dbReference type="ARBA" id="ARBA00023002"/>
    </source>
</evidence>
<evidence type="ECO:0000256" key="13">
    <source>
        <dbReference type="SAM" id="MobiDB-lite"/>
    </source>
</evidence>
<dbReference type="PANTHER" id="PTHR38011:SF7">
    <property type="entry name" value="2,5-DIAMINO-6-RIBOSYLAMINO-4(3H)-PYRIMIDINONE 5'-PHOSPHATE REDUCTASE"/>
    <property type="match status" value="1"/>
</dbReference>
<evidence type="ECO:0000256" key="7">
    <source>
        <dbReference type="ARBA" id="ARBA00022857"/>
    </source>
</evidence>
<organism evidence="15 16">
    <name type="scientific">Mycena maculata</name>
    <dbReference type="NCBI Taxonomy" id="230809"/>
    <lineage>
        <taxon>Eukaryota</taxon>
        <taxon>Fungi</taxon>
        <taxon>Dikarya</taxon>
        <taxon>Basidiomycota</taxon>
        <taxon>Agaricomycotina</taxon>
        <taxon>Agaricomycetes</taxon>
        <taxon>Agaricomycetidae</taxon>
        <taxon>Agaricales</taxon>
        <taxon>Marasmiineae</taxon>
        <taxon>Mycenaceae</taxon>
        <taxon>Mycena</taxon>
    </lineage>
</organism>
<gene>
    <name evidence="15" type="ORF">DFH07DRAFT_529702</name>
</gene>
<evidence type="ECO:0000256" key="4">
    <source>
        <dbReference type="ARBA" id="ARBA00012851"/>
    </source>
</evidence>
<evidence type="ECO:0000256" key="11">
    <source>
        <dbReference type="ARBA" id="ARBA00047550"/>
    </source>
</evidence>
<evidence type="ECO:0000256" key="1">
    <source>
        <dbReference type="ARBA" id="ARBA00003555"/>
    </source>
</evidence>
<protein>
    <recommendedName>
        <fullName evidence="5">2,5-diamino-6-ribosylamino-4(3H)-pyrimidinone 5'-phosphate reductase</fullName>
        <ecNumber evidence="4">1.1.1.302</ecNumber>
    </recommendedName>
    <alternativeName>
        <fullName evidence="10">2,5-diamino-6-(5-phospho-D-ribosylamino)pyrimidin-4(3H)-one reductase</fullName>
    </alternativeName>
    <alternativeName>
        <fullName evidence="9">2,5-diamino-6-ribitylamino-4(3H)-pyrimidinone 5'-phosphate synthase</fullName>
    </alternativeName>
</protein>
<dbReference type="InterPro" id="IPR024072">
    <property type="entry name" value="DHFR-like_dom_sf"/>
</dbReference>
<dbReference type="GO" id="GO:0008703">
    <property type="term" value="F:5-amino-6-(5-phosphoribosylamino)uracil reductase activity"/>
    <property type="evidence" value="ECO:0007669"/>
    <property type="project" value="InterPro"/>
</dbReference>
<evidence type="ECO:0000256" key="5">
    <source>
        <dbReference type="ARBA" id="ARBA00015035"/>
    </source>
</evidence>
<comment type="similarity">
    <text evidence="3">Belongs to the HTP reductase family.</text>
</comment>
<keyword evidence="6" id="KW-0686">Riboflavin biosynthesis</keyword>
<evidence type="ECO:0000256" key="12">
    <source>
        <dbReference type="ARBA" id="ARBA00049020"/>
    </source>
</evidence>
<dbReference type="Pfam" id="PF01872">
    <property type="entry name" value="RibD_C"/>
    <property type="match status" value="1"/>
</dbReference>
<name>A0AAD7IV85_9AGAR</name>
<keyword evidence="8" id="KW-0560">Oxidoreductase</keyword>
<dbReference type="EC" id="1.1.1.302" evidence="4"/>
<evidence type="ECO:0000256" key="6">
    <source>
        <dbReference type="ARBA" id="ARBA00022619"/>
    </source>
</evidence>
<comment type="caution">
    <text evidence="15">The sequence shown here is derived from an EMBL/GenBank/DDBJ whole genome shotgun (WGS) entry which is preliminary data.</text>
</comment>
<reference evidence="15" key="1">
    <citation type="submission" date="2023-03" db="EMBL/GenBank/DDBJ databases">
        <title>Massive genome expansion in bonnet fungi (Mycena s.s.) driven by repeated elements and novel gene families across ecological guilds.</title>
        <authorList>
            <consortium name="Lawrence Berkeley National Laboratory"/>
            <person name="Harder C.B."/>
            <person name="Miyauchi S."/>
            <person name="Viragh M."/>
            <person name="Kuo A."/>
            <person name="Thoen E."/>
            <person name="Andreopoulos B."/>
            <person name="Lu D."/>
            <person name="Skrede I."/>
            <person name="Drula E."/>
            <person name="Henrissat B."/>
            <person name="Morin E."/>
            <person name="Kohler A."/>
            <person name="Barry K."/>
            <person name="LaButti K."/>
            <person name="Morin E."/>
            <person name="Salamov A."/>
            <person name="Lipzen A."/>
            <person name="Mereny Z."/>
            <person name="Hegedus B."/>
            <person name="Baldrian P."/>
            <person name="Stursova M."/>
            <person name="Weitz H."/>
            <person name="Taylor A."/>
            <person name="Grigoriev I.V."/>
            <person name="Nagy L.G."/>
            <person name="Martin F."/>
            <person name="Kauserud H."/>
        </authorList>
    </citation>
    <scope>NUCLEOTIDE SEQUENCE</scope>
    <source>
        <strain evidence="15">CBHHK188m</strain>
    </source>
</reference>
<dbReference type="EMBL" id="JARJLG010000079">
    <property type="protein sequence ID" value="KAJ7751216.1"/>
    <property type="molecule type" value="Genomic_DNA"/>
</dbReference>
<evidence type="ECO:0000256" key="9">
    <source>
        <dbReference type="ARBA" id="ARBA00030073"/>
    </source>
</evidence>